<keyword evidence="5 7" id="KW-1133">Transmembrane helix</keyword>
<dbReference type="Gene3D" id="1.10.3720.10">
    <property type="entry name" value="MetI-like"/>
    <property type="match status" value="1"/>
</dbReference>
<sequence>MSYEGSTTWRKHDGRARAIRYAAIVVAIAITALSWRALDIQYTFVVDAPRNLGDLLLRMYPPNLAYGAEILPPLVETINIAILGTGLAILISLPIAYIGAENTTPNAVTYALGKFLIVGTRSVNVIIWALFFVVIFGTGALSGVLAVAFRSIGFVSKLIAEGIEEIDAGQVEAIRAMGGSPLDVVVYGIVPQIKPAFVGVATYRWDINVREATVIGFVGAGGIGVYLDTAINFFQWSNVLTILIAILGIVIVSEVLSAYLRKKVS</sequence>
<dbReference type="GO" id="GO:0005886">
    <property type="term" value="C:plasma membrane"/>
    <property type="evidence" value="ECO:0007669"/>
    <property type="project" value="UniProtKB-SubCell"/>
</dbReference>
<dbReference type="CDD" id="cd06261">
    <property type="entry name" value="TM_PBP2"/>
    <property type="match status" value="1"/>
</dbReference>
<keyword evidence="2 7" id="KW-0813">Transport</keyword>
<feature type="transmembrane region" description="Helical" evidence="7">
    <location>
        <begin position="21"/>
        <end position="38"/>
    </location>
</feature>
<evidence type="ECO:0000256" key="5">
    <source>
        <dbReference type="ARBA" id="ARBA00022989"/>
    </source>
</evidence>
<dbReference type="InterPro" id="IPR005769">
    <property type="entry name" value="PhnE/PtxC"/>
</dbReference>
<dbReference type="PANTHER" id="PTHR30043:SF1">
    <property type="entry name" value="ABC TRANSPORT SYSTEM PERMEASE PROTEIN P69"/>
    <property type="match status" value="1"/>
</dbReference>
<feature type="domain" description="ABC transmembrane type-1" evidence="8">
    <location>
        <begin position="74"/>
        <end position="257"/>
    </location>
</feature>
<evidence type="ECO:0000256" key="1">
    <source>
        <dbReference type="ARBA" id="ARBA00004651"/>
    </source>
</evidence>
<proteinExistence type="inferred from homology"/>
<comment type="similarity">
    <text evidence="7">Belongs to the binding-protein-dependent transport system permease family.</text>
</comment>
<dbReference type="PANTHER" id="PTHR30043">
    <property type="entry name" value="PHOSPHONATES TRANSPORT SYSTEM PERMEASE PROTEIN"/>
    <property type="match status" value="1"/>
</dbReference>
<evidence type="ECO:0000259" key="8">
    <source>
        <dbReference type="PROSITE" id="PS50928"/>
    </source>
</evidence>
<dbReference type="PATRIC" id="fig|1227497.3.peg.3378"/>
<dbReference type="Proteomes" id="UP000011688">
    <property type="component" value="Unassembled WGS sequence"/>
</dbReference>
<protein>
    <submittedName>
        <fullName evidence="9">Phosphonates ABC transporter permease protein</fullName>
    </submittedName>
</protein>
<dbReference type="eggNOG" id="arCOG00173">
    <property type="taxonomic scope" value="Archaea"/>
</dbReference>
<dbReference type="Pfam" id="PF00528">
    <property type="entry name" value="BPD_transp_1"/>
    <property type="match status" value="1"/>
</dbReference>
<keyword evidence="10" id="KW-1185">Reference proteome</keyword>
<evidence type="ECO:0000313" key="10">
    <source>
        <dbReference type="Proteomes" id="UP000011688"/>
    </source>
</evidence>
<comment type="caution">
    <text evidence="9">The sequence shown here is derived from an EMBL/GenBank/DDBJ whole genome shotgun (WGS) entry which is preliminary data.</text>
</comment>
<evidence type="ECO:0000256" key="4">
    <source>
        <dbReference type="ARBA" id="ARBA00022692"/>
    </source>
</evidence>
<dbReference type="InterPro" id="IPR000515">
    <property type="entry name" value="MetI-like"/>
</dbReference>
<reference evidence="9 10" key="1">
    <citation type="journal article" date="2014" name="PLoS Genet.">
        <title>Phylogenetically driven sequencing of extremely halophilic archaea reveals strategies for static and dynamic osmo-response.</title>
        <authorList>
            <person name="Becker E.A."/>
            <person name="Seitzer P.M."/>
            <person name="Tritt A."/>
            <person name="Larsen D."/>
            <person name="Krusor M."/>
            <person name="Yao A.I."/>
            <person name="Wu D."/>
            <person name="Madern D."/>
            <person name="Eisen J.A."/>
            <person name="Darling A.E."/>
            <person name="Facciotti M.T."/>
        </authorList>
    </citation>
    <scope>NUCLEOTIDE SEQUENCE [LARGE SCALE GENOMIC DNA]</scope>
    <source>
        <strain evidence="9 10">DSM 10524</strain>
    </source>
</reference>
<dbReference type="STRING" id="1227497.C491_16667"/>
<name>L9X176_9EURY</name>
<dbReference type="PROSITE" id="PS50928">
    <property type="entry name" value="ABC_TM1"/>
    <property type="match status" value="1"/>
</dbReference>
<dbReference type="NCBIfam" id="TIGR01097">
    <property type="entry name" value="PhnE"/>
    <property type="match status" value="1"/>
</dbReference>
<evidence type="ECO:0000256" key="3">
    <source>
        <dbReference type="ARBA" id="ARBA00022475"/>
    </source>
</evidence>
<comment type="subcellular location">
    <subcellularLocation>
        <location evidence="1 7">Cell membrane</location>
        <topology evidence="1 7">Multi-pass membrane protein</topology>
    </subcellularLocation>
</comment>
<dbReference type="InterPro" id="IPR035906">
    <property type="entry name" value="MetI-like_sf"/>
</dbReference>
<dbReference type="RefSeq" id="WP_005558228.1">
    <property type="nucleotide sequence ID" value="NZ_AOIB01000031.1"/>
</dbReference>
<feature type="transmembrane region" description="Helical" evidence="7">
    <location>
        <begin position="125"/>
        <end position="149"/>
    </location>
</feature>
<feature type="transmembrane region" description="Helical" evidence="7">
    <location>
        <begin position="214"/>
        <end position="234"/>
    </location>
</feature>
<keyword evidence="6 7" id="KW-0472">Membrane</keyword>
<organism evidence="9 10">
    <name type="scientific">Natronococcus amylolyticus DSM 10524</name>
    <dbReference type="NCBI Taxonomy" id="1227497"/>
    <lineage>
        <taxon>Archaea</taxon>
        <taxon>Methanobacteriati</taxon>
        <taxon>Methanobacteriota</taxon>
        <taxon>Stenosarchaea group</taxon>
        <taxon>Halobacteria</taxon>
        <taxon>Halobacteriales</taxon>
        <taxon>Natrialbaceae</taxon>
        <taxon>Natronococcus</taxon>
    </lineage>
</organism>
<evidence type="ECO:0000256" key="2">
    <source>
        <dbReference type="ARBA" id="ARBA00022448"/>
    </source>
</evidence>
<dbReference type="GO" id="GO:0015416">
    <property type="term" value="F:ABC-type phosphonate transporter activity"/>
    <property type="evidence" value="ECO:0007669"/>
    <property type="project" value="InterPro"/>
</dbReference>
<keyword evidence="4 7" id="KW-0812">Transmembrane</keyword>
<dbReference type="SUPFAM" id="SSF161098">
    <property type="entry name" value="MetI-like"/>
    <property type="match status" value="1"/>
</dbReference>
<evidence type="ECO:0000256" key="7">
    <source>
        <dbReference type="RuleBase" id="RU363032"/>
    </source>
</evidence>
<accession>L9X176</accession>
<dbReference type="OrthoDB" id="338493at2157"/>
<evidence type="ECO:0000313" key="9">
    <source>
        <dbReference type="EMBL" id="ELY55367.1"/>
    </source>
</evidence>
<evidence type="ECO:0000256" key="6">
    <source>
        <dbReference type="ARBA" id="ARBA00023136"/>
    </source>
</evidence>
<gene>
    <name evidence="9" type="ORF">C491_16667</name>
</gene>
<dbReference type="AlphaFoldDB" id="L9X176"/>
<dbReference type="EMBL" id="AOIB01000031">
    <property type="protein sequence ID" value="ELY55367.1"/>
    <property type="molecule type" value="Genomic_DNA"/>
</dbReference>
<feature type="transmembrane region" description="Helical" evidence="7">
    <location>
        <begin position="240"/>
        <end position="260"/>
    </location>
</feature>
<keyword evidence="3" id="KW-1003">Cell membrane</keyword>